<feature type="compositionally biased region" description="Polar residues" evidence="1">
    <location>
        <begin position="74"/>
        <end position="86"/>
    </location>
</feature>
<organism evidence="3 4">
    <name type="scientific">Aquiflexum gelatinilyticum</name>
    <dbReference type="NCBI Taxonomy" id="2961943"/>
    <lineage>
        <taxon>Bacteria</taxon>
        <taxon>Pseudomonadati</taxon>
        <taxon>Bacteroidota</taxon>
        <taxon>Cytophagia</taxon>
        <taxon>Cytophagales</taxon>
        <taxon>Cyclobacteriaceae</taxon>
        <taxon>Aquiflexum</taxon>
    </lineage>
</organism>
<sequence length="250" mass="28179">MANTDKNFDQYFKERLAKHEEKPSQLAWEKLERQLPKKEKGIWFPIMGIAASLLLFLTVGYVVWQANLETESSLPLTSELTTPGSDESSETLKEAIPTNPETIEESKETKEEQTIESDKPVQTPIKKSVTIKPQITEAPKELLAIADNLEERIDEVFVETPEIVIPELNVNEAIAQNNIEEEEEVMTYKITIKSNGITEKPENQGLIAGIENKVDKIGGLLSKVEQGFADLQDAKDNLFVSNNTPKRERK</sequence>
<evidence type="ECO:0000313" key="4">
    <source>
        <dbReference type="Proteomes" id="UP001142175"/>
    </source>
</evidence>
<evidence type="ECO:0000256" key="2">
    <source>
        <dbReference type="SAM" id="Phobius"/>
    </source>
</evidence>
<feature type="region of interest" description="Disordered" evidence="1">
    <location>
        <begin position="74"/>
        <end position="122"/>
    </location>
</feature>
<dbReference type="Proteomes" id="UP001142175">
    <property type="component" value="Unassembled WGS sequence"/>
</dbReference>
<keyword evidence="2" id="KW-0812">Transmembrane</keyword>
<feature type="transmembrane region" description="Helical" evidence="2">
    <location>
        <begin position="42"/>
        <end position="64"/>
    </location>
</feature>
<dbReference type="EMBL" id="JANSUY010000001">
    <property type="protein sequence ID" value="MCR9013492.1"/>
    <property type="molecule type" value="Genomic_DNA"/>
</dbReference>
<dbReference type="RefSeq" id="WP_258421395.1">
    <property type="nucleotide sequence ID" value="NZ_JANSUY010000001.1"/>
</dbReference>
<name>A0A9X2P2A2_9BACT</name>
<protein>
    <submittedName>
        <fullName evidence="3">Uncharacterized protein</fullName>
    </submittedName>
</protein>
<proteinExistence type="predicted"/>
<reference evidence="3" key="1">
    <citation type="submission" date="2022-08" db="EMBL/GenBank/DDBJ databases">
        <authorList>
            <person name="Zhang D."/>
        </authorList>
    </citation>
    <scope>NUCLEOTIDE SEQUENCE</scope>
    <source>
        <strain evidence="3">XJ19-11</strain>
    </source>
</reference>
<accession>A0A9X2P2A2</accession>
<keyword evidence="4" id="KW-1185">Reference proteome</keyword>
<gene>
    <name evidence="3" type="ORF">NU887_00525</name>
</gene>
<dbReference type="AlphaFoldDB" id="A0A9X2P2A2"/>
<comment type="caution">
    <text evidence="3">The sequence shown here is derived from an EMBL/GenBank/DDBJ whole genome shotgun (WGS) entry which is preliminary data.</text>
</comment>
<keyword evidence="2" id="KW-1133">Transmembrane helix</keyword>
<evidence type="ECO:0000256" key="1">
    <source>
        <dbReference type="SAM" id="MobiDB-lite"/>
    </source>
</evidence>
<feature type="compositionally biased region" description="Basic and acidic residues" evidence="1">
    <location>
        <begin position="104"/>
        <end position="119"/>
    </location>
</feature>
<evidence type="ECO:0000313" key="3">
    <source>
        <dbReference type="EMBL" id="MCR9013492.1"/>
    </source>
</evidence>
<keyword evidence="2" id="KW-0472">Membrane</keyword>